<feature type="coiled-coil region" evidence="2">
    <location>
        <begin position="337"/>
        <end position="378"/>
    </location>
</feature>
<feature type="compositionally biased region" description="Basic and acidic residues" evidence="3">
    <location>
        <begin position="103"/>
        <end position="114"/>
    </location>
</feature>
<proteinExistence type="inferred from homology"/>
<evidence type="ECO:0000256" key="1">
    <source>
        <dbReference type="ARBA" id="ARBA00008155"/>
    </source>
</evidence>
<keyword evidence="2" id="KW-0175">Coiled coil</keyword>
<feature type="compositionally biased region" description="Acidic residues" evidence="3">
    <location>
        <begin position="217"/>
        <end position="240"/>
    </location>
</feature>
<keyword evidence="7" id="KW-1185">Reference proteome</keyword>
<feature type="region of interest" description="Disordered" evidence="3">
    <location>
        <begin position="1"/>
        <end position="165"/>
    </location>
</feature>
<reference evidence="7" key="1">
    <citation type="journal article" date="2020" name="PLoS Negl. Trop. Dis.">
        <title>High-quality nuclear genome for Sarcoptes scabiei-A critical resource for a neglected parasite.</title>
        <authorList>
            <person name="Korhonen P.K."/>
            <person name="Gasser R.B."/>
            <person name="Ma G."/>
            <person name="Wang T."/>
            <person name="Stroehlein A.J."/>
            <person name="Young N.D."/>
            <person name="Ang C.S."/>
            <person name="Fernando D.D."/>
            <person name="Lu H.C."/>
            <person name="Taylor S."/>
            <person name="Reynolds S.L."/>
            <person name="Mofiz E."/>
            <person name="Najaraj S.H."/>
            <person name="Gowda H."/>
            <person name="Madugundu A."/>
            <person name="Renuse S."/>
            <person name="Holt D."/>
            <person name="Pandey A."/>
            <person name="Papenfuss A.T."/>
            <person name="Fischer K."/>
        </authorList>
    </citation>
    <scope>NUCLEOTIDE SEQUENCE [LARGE SCALE GENOMIC DNA]</scope>
</reference>
<accession>A0A834VFT7</accession>
<dbReference type="PANTHER" id="PTHR15327">
    <property type="entry name" value="MICROFIBRIL-ASSOCIATED PROTEIN"/>
    <property type="match status" value="1"/>
</dbReference>
<evidence type="ECO:0000313" key="5">
    <source>
        <dbReference type="EMBL" id="KAF7494070.1"/>
    </source>
</evidence>
<feature type="domain" description="Micro-fibrillar-associated protein 1 C-terminal" evidence="4">
    <location>
        <begin position="236"/>
        <end position="455"/>
    </location>
</feature>
<comment type="similarity">
    <text evidence="1">Belongs to the MFAP1 family.</text>
</comment>
<evidence type="ECO:0000259" key="4">
    <source>
        <dbReference type="Pfam" id="PF06991"/>
    </source>
</evidence>
<dbReference type="Proteomes" id="UP000070412">
    <property type="component" value="Unassembled WGS sequence"/>
</dbReference>
<feature type="compositionally biased region" description="Acidic residues" evidence="3">
    <location>
        <begin position="41"/>
        <end position="56"/>
    </location>
</feature>
<dbReference type="InterPro" id="IPR009730">
    <property type="entry name" value="MFAP1_C"/>
</dbReference>
<organism evidence="5">
    <name type="scientific">Sarcoptes scabiei</name>
    <name type="common">Itch mite</name>
    <name type="synonym">Acarus scabiei</name>
    <dbReference type="NCBI Taxonomy" id="52283"/>
    <lineage>
        <taxon>Eukaryota</taxon>
        <taxon>Metazoa</taxon>
        <taxon>Ecdysozoa</taxon>
        <taxon>Arthropoda</taxon>
        <taxon>Chelicerata</taxon>
        <taxon>Arachnida</taxon>
        <taxon>Acari</taxon>
        <taxon>Acariformes</taxon>
        <taxon>Sarcoptiformes</taxon>
        <taxon>Astigmata</taxon>
        <taxon>Psoroptidia</taxon>
        <taxon>Sarcoptoidea</taxon>
        <taxon>Sarcoptidae</taxon>
        <taxon>Sarcoptinae</taxon>
        <taxon>Sarcoptes</taxon>
    </lineage>
</organism>
<evidence type="ECO:0000256" key="2">
    <source>
        <dbReference type="SAM" id="Coils"/>
    </source>
</evidence>
<reference evidence="5" key="2">
    <citation type="submission" date="2020-01" db="EMBL/GenBank/DDBJ databases">
        <authorList>
            <person name="Korhonen P.K.K."/>
            <person name="Guangxu M.G."/>
            <person name="Wang T.W."/>
            <person name="Stroehlein A.J.S."/>
            <person name="Young N.D."/>
            <person name="Ang C.-S.A."/>
            <person name="Fernando D.W.F."/>
            <person name="Lu H.L."/>
            <person name="Taylor S.T."/>
            <person name="Ehtesham M.E.M."/>
            <person name="Najaraj S.H.N."/>
            <person name="Harsha G.H.G."/>
            <person name="Madugundu A.M."/>
            <person name="Renuse S.R."/>
            <person name="Holt D.H."/>
            <person name="Pandey A.P."/>
            <person name="Papenfuss A.P."/>
            <person name="Gasser R.B.G."/>
            <person name="Fischer K.F."/>
        </authorList>
    </citation>
    <scope>NUCLEOTIDE SEQUENCE</scope>
    <source>
        <strain evidence="5">SSS_KF_BRIS2020</strain>
    </source>
</reference>
<evidence type="ECO:0000313" key="6">
    <source>
        <dbReference type="EnsemblMetazoa" id="KAF7494070.1"/>
    </source>
</evidence>
<sequence length="493" mass="58505">MSQNLRPLGAVPTRNEKGEITMQKVKVQRYVTGRKPKYFDQESDSDEDYEESDDEFTGNNKKILSHLHDKHQQGSMTFSLGKDKSLDEIPEDGEEDDDDDDDVRLKIVKNKEKEPDIDDDDLANDPRIRRLMRFQDNDRPTIKPEIISTNSSKNDESEEDCDLEENEYGELVRRRRRHREVIDAEEEDENAEENIERRHEILKQKFNKIDLKAQDEAFSEDIDDEEEDEESEFESEGSEDDLPRLKPIFISKKDRITINEKKEEEKKRAEKAEIEAKIILEERRRATLKIIEDERKREEEENEKNKAAAEEEAIIKGIASIVTDDEDDETAFELWKVRELRRIKREKEEEEQREQERREIERLRNMTEEERVEELKKNPKLVTNQQKKGKYKFLQKYYHRGVFYLDVEDDVFKRDFAQPTLEDHFDKSTLPTVMQVKNFGRAGRTKYTHLTDVDTTAFDSAWSAKDNVHAIQFHQTHGGGMRQSFERPSKRKK</sequence>
<dbReference type="InterPro" id="IPR033194">
    <property type="entry name" value="MFAP1"/>
</dbReference>
<feature type="region of interest" description="Disordered" evidence="3">
    <location>
        <begin position="214"/>
        <end position="246"/>
    </location>
</feature>
<evidence type="ECO:0000256" key="3">
    <source>
        <dbReference type="SAM" id="MobiDB-lite"/>
    </source>
</evidence>
<name>A0A834VFT7_SARSC</name>
<protein>
    <submittedName>
        <fullName evidence="5">Microfibrillar-associated protein 1</fullName>
    </submittedName>
</protein>
<dbReference type="EMBL" id="WVUK01000054">
    <property type="protein sequence ID" value="KAF7494070.1"/>
    <property type="molecule type" value="Genomic_DNA"/>
</dbReference>
<evidence type="ECO:0000313" key="7">
    <source>
        <dbReference type="Proteomes" id="UP000070412"/>
    </source>
</evidence>
<feature type="compositionally biased region" description="Basic and acidic residues" evidence="3">
    <location>
        <begin position="124"/>
        <end position="142"/>
    </location>
</feature>
<dbReference type="EnsemblMetazoa" id="SSS_738s_mrna">
    <property type="protein sequence ID" value="KAF7494070.1"/>
    <property type="gene ID" value="SSS_738"/>
</dbReference>
<dbReference type="Pfam" id="PF06991">
    <property type="entry name" value="MFAP1"/>
    <property type="match status" value="1"/>
</dbReference>
<dbReference type="OMA" id="FHNERAG"/>
<dbReference type="OrthoDB" id="1111734at2759"/>
<feature type="compositionally biased region" description="Acidic residues" evidence="3">
    <location>
        <begin position="88"/>
        <end position="102"/>
    </location>
</feature>
<feature type="compositionally biased region" description="Acidic residues" evidence="3">
    <location>
        <begin position="156"/>
        <end position="165"/>
    </location>
</feature>
<reference evidence="6" key="3">
    <citation type="submission" date="2022-06" db="UniProtKB">
        <authorList>
            <consortium name="EnsemblMetazoa"/>
        </authorList>
    </citation>
    <scope>IDENTIFICATION</scope>
</reference>
<gene>
    <name evidence="5" type="primary">SSS_738g</name>
    <name evidence="5" type="ORF">SSS_738</name>
</gene>
<dbReference type="AlphaFoldDB" id="A0A834VFT7"/>
<feature type="coiled-coil region" evidence="2">
    <location>
        <begin position="255"/>
        <end position="312"/>
    </location>
</feature>